<accession>A0A481Z6D4</accession>
<evidence type="ECO:0000256" key="2">
    <source>
        <dbReference type="ARBA" id="ARBA00022630"/>
    </source>
</evidence>
<gene>
    <name evidence="9" type="ORF">LCPAC302_00640</name>
</gene>
<dbReference type="EMBL" id="MK500537">
    <property type="protein sequence ID" value="QBK91444.1"/>
    <property type="molecule type" value="Genomic_DNA"/>
</dbReference>
<protein>
    <recommendedName>
        <fullName evidence="7">Sulfhydryl oxidase</fullName>
        <ecNumber evidence="7">1.8.3.2</ecNumber>
    </recommendedName>
</protein>
<dbReference type="PANTHER" id="PTHR12645">
    <property type="entry name" value="ALR/ERV"/>
    <property type="match status" value="1"/>
</dbReference>
<evidence type="ECO:0000313" key="9">
    <source>
        <dbReference type="EMBL" id="QBK91444.1"/>
    </source>
</evidence>
<dbReference type="PROSITE" id="PS51324">
    <property type="entry name" value="ERV_ALR"/>
    <property type="match status" value="1"/>
</dbReference>
<reference evidence="9" key="1">
    <citation type="journal article" date="2019" name="MBio">
        <title>Virus Genomes from Deep Sea Sediments Expand the Ocean Megavirome and Support Independent Origins of Viral Gigantism.</title>
        <authorList>
            <person name="Backstrom D."/>
            <person name="Yutin N."/>
            <person name="Jorgensen S.L."/>
            <person name="Dharamshi J."/>
            <person name="Homa F."/>
            <person name="Zaremba-Niedwiedzka K."/>
            <person name="Spang A."/>
            <person name="Wolf Y.I."/>
            <person name="Koonin E.V."/>
            <person name="Ettema T.J."/>
        </authorList>
    </citation>
    <scope>NUCLEOTIDE SEQUENCE</scope>
</reference>
<comment type="catalytic activity">
    <reaction evidence="6 7">
        <text>2 R'C(R)SH + O2 = R'C(R)S-S(R)CR' + H2O2</text>
        <dbReference type="Rhea" id="RHEA:17357"/>
        <dbReference type="ChEBI" id="CHEBI:15379"/>
        <dbReference type="ChEBI" id="CHEBI:16240"/>
        <dbReference type="ChEBI" id="CHEBI:16520"/>
        <dbReference type="ChEBI" id="CHEBI:17412"/>
        <dbReference type="EC" id="1.8.3.2"/>
    </reaction>
</comment>
<dbReference type="PANTHER" id="PTHR12645:SF0">
    <property type="entry name" value="FAD-LINKED SULFHYDRYL OXIDASE ALR"/>
    <property type="match status" value="1"/>
</dbReference>
<dbReference type="Gene3D" id="1.20.120.310">
    <property type="entry name" value="ERV/ALR sulfhydryl oxidase domain"/>
    <property type="match status" value="1"/>
</dbReference>
<evidence type="ECO:0000256" key="6">
    <source>
        <dbReference type="ARBA" id="ARBA00048864"/>
    </source>
</evidence>
<dbReference type="InterPro" id="IPR017905">
    <property type="entry name" value="ERV/ALR_sulphydryl_oxidase"/>
</dbReference>
<dbReference type="InterPro" id="IPR036774">
    <property type="entry name" value="ERV/ALR_sulphydryl_oxid_sf"/>
</dbReference>
<keyword evidence="2 7" id="KW-0285">Flavoprotein</keyword>
<evidence type="ECO:0000256" key="1">
    <source>
        <dbReference type="ARBA" id="ARBA00001974"/>
    </source>
</evidence>
<feature type="domain" description="ERV/ALR sulfhydryl oxidase" evidence="8">
    <location>
        <begin position="62"/>
        <end position="156"/>
    </location>
</feature>
<evidence type="ECO:0000256" key="7">
    <source>
        <dbReference type="RuleBase" id="RU371123"/>
    </source>
</evidence>
<dbReference type="GO" id="GO:0016971">
    <property type="term" value="F:flavin-dependent sulfhydryl oxidase activity"/>
    <property type="evidence" value="ECO:0007669"/>
    <property type="project" value="InterPro"/>
</dbReference>
<dbReference type="GO" id="GO:0050660">
    <property type="term" value="F:flavin adenine dinucleotide binding"/>
    <property type="evidence" value="ECO:0007669"/>
    <property type="project" value="TreeGrafter"/>
</dbReference>
<keyword evidence="5" id="KW-1015">Disulfide bond</keyword>
<organism evidence="9">
    <name type="scientific">Pithovirus LCPAC302</name>
    <dbReference type="NCBI Taxonomy" id="2506593"/>
    <lineage>
        <taxon>Viruses</taxon>
        <taxon>Pithoviruses</taxon>
    </lineage>
</organism>
<evidence type="ECO:0000259" key="8">
    <source>
        <dbReference type="PROSITE" id="PS51324"/>
    </source>
</evidence>
<sequence length="157" mass="19195">MTGCNCSSKRSTFYTYRYNKNDRYGGKPHHRGRVYAYPKKYYQKNRRARRRNRFYVREDLYLKFKAISEKDLRSWNLVHLKAKNALTAEQQDEFKEYLKFLANSFPCPKCRPHIKSYLDQNTMGKDLSKWSWEFHNSVNRRLGKTSITWESYRKNYM</sequence>
<dbReference type="SUPFAM" id="SSF69000">
    <property type="entry name" value="FAD-dependent thiol oxidase"/>
    <property type="match status" value="1"/>
</dbReference>
<keyword evidence="4 7" id="KW-0560">Oxidoreductase</keyword>
<evidence type="ECO:0000256" key="3">
    <source>
        <dbReference type="ARBA" id="ARBA00022827"/>
    </source>
</evidence>
<comment type="cofactor">
    <cofactor evidence="1 7">
        <name>FAD</name>
        <dbReference type="ChEBI" id="CHEBI:57692"/>
    </cofactor>
</comment>
<proteinExistence type="predicted"/>
<evidence type="ECO:0000256" key="4">
    <source>
        <dbReference type="ARBA" id="ARBA00023002"/>
    </source>
</evidence>
<dbReference type="Pfam" id="PF04777">
    <property type="entry name" value="Evr1_Alr"/>
    <property type="match status" value="1"/>
</dbReference>
<evidence type="ECO:0000256" key="5">
    <source>
        <dbReference type="ARBA" id="ARBA00023157"/>
    </source>
</evidence>
<dbReference type="EC" id="1.8.3.2" evidence="7"/>
<keyword evidence="3 7" id="KW-0274">FAD</keyword>
<name>A0A481Z6D4_9VIRU</name>
<dbReference type="InterPro" id="IPR039799">
    <property type="entry name" value="ALR/ERV"/>
</dbReference>